<sequence length="138" mass="15160">MVPGVQPCGYPSAVRAYSSLLGFEVAVKYPPDTLPEQRWLTSLPIPGSKRAVPSEVTCGLPYDPFKVDVWQFAQNFSNFRRTTPDFDDVLTHVAQAKITVRPTAVEVRAQLADFIDKIALTSPLIPPVHLHLAAGSMN</sequence>
<dbReference type="AlphaFoldDB" id="A0A4Y9YC54"/>
<proteinExistence type="predicted"/>
<comment type="caution">
    <text evidence="1">The sequence shown here is derived from an EMBL/GenBank/DDBJ whole genome shotgun (WGS) entry which is preliminary data.</text>
</comment>
<evidence type="ECO:0000313" key="2">
    <source>
        <dbReference type="Proteomes" id="UP000298390"/>
    </source>
</evidence>
<protein>
    <submittedName>
        <fullName evidence="1">Uncharacterized protein</fullName>
    </submittedName>
</protein>
<reference evidence="1 2" key="1">
    <citation type="submission" date="2019-01" db="EMBL/GenBank/DDBJ databases">
        <title>Genome sequencing of the rare red list fungi Fomitopsis rosea.</title>
        <authorList>
            <person name="Buettner E."/>
            <person name="Kellner H."/>
        </authorList>
    </citation>
    <scope>NUCLEOTIDE SEQUENCE [LARGE SCALE GENOMIC DNA]</scope>
    <source>
        <strain evidence="1 2">DSM 105464</strain>
    </source>
</reference>
<evidence type="ECO:0000313" key="1">
    <source>
        <dbReference type="EMBL" id="TFY59167.1"/>
    </source>
</evidence>
<name>A0A4Y9YC54_9APHY</name>
<accession>A0A4Y9YC54</accession>
<organism evidence="1 2">
    <name type="scientific">Rhodofomes roseus</name>
    <dbReference type="NCBI Taxonomy" id="34475"/>
    <lineage>
        <taxon>Eukaryota</taxon>
        <taxon>Fungi</taxon>
        <taxon>Dikarya</taxon>
        <taxon>Basidiomycota</taxon>
        <taxon>Agaricomycotina</taxon>
        <taxon>Agaricomycetes</taxon>
        <taxon>Polyporales</taxon>
        <taxon>Rhodofomes</taxon>
    </lineage>
</organism>
<gene>
    <name evidence="1" type="ORF">EVJ58_g5952</name>
</gene>
<dbReference type="EMBL" id="SEKV01000317">
    <property type="protein sequence ID" value="TFY59167.1"/>
    <property type="molecule type" value="Genomic_DNA"/>
</dbReference>
<dbReference type="Proteomes" id="UP000298390">
    <property type="component" value="Unassembled WGS sequence"/>
</dbReference>
<dbReference type="STRING" id="34475.A0A4Y9YC54"/>